<dbReference type="OrthoDB" id="787698at2"/>
<dbReference type="EMBL" id="AODQ01000059">
    <property type="protein sequence ID" value="EMR02403.1"/>
    <property type="molecule type" value="Genomic_DNA"/>
</dbReference>
<feature type="domain" description="DUF4097" evidence="1">
    <location>
        <begin position="149"/>
        <end position="247"/>
    </location>
</feature>
<dbReference type="eggNOG" id="COG3595">
    <property type="taxonomic scope" value="Bacteria"/>
</dbReference>
<dbReference type="RefSeq" id="WP_009195837.1">
    <property type="nucleotide sequence ID" value="NZ_AODQ01000059.1"/>
</dbReference>
<name>M7N153_9BACT</name>
<organism evidence="2 3">
    <name type="scientific">Cesiribacter andamanensis AMV16</name>
    <dbReference type="NCBI Taxonomy" id="1279009"/>
    <lineage>
        <taxon>Bacteria</taxon>
        <taxon>Pseudomonadati</taxon>
        <taxon>Bacteroidota</taxon>
        <taxon>Cytophagia</taxon>
        <taxon>Cytophagales</taxon>
        <taxon>Cesiribacteraceae</taxon>
        <taxon>Cesiribacter</taxon>
    </lineage>
</organism>
<evidence type="ECO:0000313" key="2">
    <source>
        <dbReference type="EMBL" id="EMR02403.1"/>
    </source>
</evidence>
<dbReference type="Pfam" id="PF13349">
    <property type="entry name" value="DUF4097"/>
    <property type="match status" value="1"/>
</dbReference>
<evidence type="ECO:0000313" key="3">
    <source>
        <dbReference type="Proteomes" id="UP000011910"/>
    </source>
</evidence>
<dbReference type="InterPro" id="IPR025164">
    <property type="entry name" value="Toastrack_DUF4097"/>
</dbReference>
<proteinExistence type="predicted"/>
<keyword evidence="3" id="KW-1185">Reference proteome</keyword>
<gene>
    <name evidence="2" type="ORF">ADICEAN_02446</name>
</gene>
<dbReference type="AlphaFoldDB" id="M7N153"/>
<sequence>MNYSIVSIPLLLALWFLQLPVVAQNSSSDQDSDQIAIPLSEPGKPGILKVQTLQGGIKVEGYSGKEVIVRYSAAARGRRSDKPETVEGMRRISDTNIGLEVQENRNEVSVKVSSWMKKADLVIMVPHNFSLNLRAVNDGLIEVLNVQGELDISNVNGSVLLHDIRGSALVNTVNGKIEARFTELPASGSMSFTNVNGEIQISAPAKAKFSIKAKTQFGDVYTNFDMKMRSETTRQEAASGGTYRVKIEDWVQGDVNGGGPEIYLKSLNGTIYIQKQ</sequence>
<accession>M7N153</accession>
<comment type="caution">
    <text evidence="2">The sequence shown here is derived from an EMBL/GenBank/DDBJ whole genome shotgun (WGS) entry which is preliminary data.</text>
</comment>
<reference evidence="2 3" key="1">
    <citation type="journal article" date="2013" name="Genome Announc.">
        <title>Draft Genome Sequence of Cesiribacter andamanensis Strain AMV16T, Isolated from a Soil Sample from a Mud Volcano in the Andaman Islands, India.</title>
        <authorList>
            <person name="Shivaji S."/>
            <person name="Ara S."/>
            <person name="Begum Z."/>
            <person name="Srinivas T.N."/>
            <person name="Singh A."/>
            <person name="Kumar Pinnaka A."/>
        </authorList>
    </citation>
    <scope>NUCLEOTIDE SEQUENCE [LARGE SCALE GENOMIC DNA]</scope>
    <source>
        <strain evidence="2 3">AMV16</strain>
    </source>
</reference>
<protein>
    <recommendedName>
        <fullName evidence="1">DUF4097 domain-containing protein</fullName>
    </recommendedName>
</protein>
<dbReference type="STRING" id="1279009.ADICEAN_02446"/>
<evidence type="ECO:0000259" key="1">
    <source>
        <dbReference type="Pfam" id="PF13349"/>
    </source>
</evidence>
<dbReference type="Proteomes" id="UP000011910">
    <property type="component" value="Unassembled WGS sequence"/>
</dbReference>